<dbReference type="FunFam" id="1.10.1370.40:FF:000001">
    <property type="entry name" value="Dipeptidyl carboxypeptidase II"/>
    <property type="match status" value="1"/>
</dbReference>
<feature type="domain" description="Peptidase M3A/M3B catalytic" evidence="16">
    <location>
        <begin position="251"/>
        <end position="701"/>
    </location>
</feature>
<gene>
    <name evidence="17" type="ordered locus">Bcav_2254</name>
</gene>
<evidence type="ECO:0000256" key="6">
    <source>
        <dbReference type="ARBA" id="ARBA00022723"/>
    </source>
</evidence>
<evidence type="ECO:0000256" key="15">
    <source>
        <dbReference type="RuleBase" id="RU003435"/>
    </source>
</evidence>
<dbReference type="InterPro" id="IPR024077">
    <property type="entry name" value="Neurolysin/TOP_dom2"/>
</dbReference>
<evidence type="ECO:0000256" key="10">
    <source>
        <dbReference type="ARBA" id="ARBA00052506"/>
    </source>
</evidence>
<comment type="function">
    <text evidence="11">Removes dipeptides from the C-termini of N-blocked tripeptides, tetrapeptides and larger peptides.</text>
</comment>
<dbReference type="Gene3D" id="1.10.1370.10">
    <property type="entry name" value="Neurolysin, domain 3"/>
    <property type="match status" value="1"/>
</dbReference>
<dbReference type="GO" id="GO:0046872">
    <property type="term" value="F:metal ion binding"/>
    <property type="evidence" value="ECO:0007669"/>
    <property type="project" value="UniProtKB-UniRule"/>
</dbReference>
<dbReference type="EMBL" id="CP001618">
    <property type="protein sequence ID" value="ACQ80505.1"/>
    <property type="molecule type" value="Genomic_DNA"/>
</dbReference>
<protein>
    <recommendedName>
        <fullName evidence="13">Dipeptidyl carboxypeptidase</fullName>
        <ecNumber evidence="12">3.4.15.5</ecNumber>
    </recommendedName>
    <alternativeName>
        <fullName evidence="14">Peptidyl-dipeptidase Dcp</fullName>
    </alternativeName>
</protein>
<dbReference type="GO" id="GO:0004222">
    <property type="term" value="F:metalloendopeptidase activity"/>
    <property type="evidence" value="ECO:0007669"/>
    <property type="project" value="InterPro"/>
</dbReference>
<dbReference type="InterPro" id="IPR024079">
    <property type="entry name" value="MetalloPept_cat_dom_sf"/>
</dbReference>
<dbReference type="GO" id="GO:0005829">
    <property type="term" value="C:cytosol"/>
    <property type="evidence" value="ECO:0007669"/>
    <property type="project" value="UniProtKB-ARBA"/>
</dbReference>
<evidence type="ECO:0000313" key="17">
    <source>
        <dbReference type="EMBL" id="ACQ80505.1"/>
    </source>
</evidence>
<name>C5BVB8_BEUC1</name>
<comment type="cofactor">
    <cofactor evidence="15">
        <name>Zn(2+)</name>
        <dbReference type="ChEBI" id="CHEBI:29105"/>
    </cofactor>
    <text evidence="15">Binds 1 zinc ion.</text>
</comment>
<sequence length="708" mass="76912">MGTVTATTPGPDAVDLPADNPFAAPSALPYGLPDLAAVRIEHFRPAIAAGLAQQRAEWEAVATDASGDAPTPANTIEPLERSGRLLGRVLRVFFTYASAVGGDEIDAIAADVAPELSAHHDAFVLDARLFARYETIEAGATAGGADGVELDDETAWLLQRLRTDAVRAGVRLPEAEQERLRELNARLTSLQTDFGQRVVAGMQAAAVEVTDADELAGLGADEIAALAQTAADRGRDGYLVTMILPTSQPILTSATNRDLRARVHAASTARGTGGDADSDTRATLLEIVRLRAERAALLGYPHHAAYVAEDGTAKTTEAVMAMLGRLAPPAVRNAGAEADELRTALAATDPGAELAPSDWPLLADRVRAEQFAFDQATLRPYLELDRVLRDGVFFAANRLYGLTFTERPDLAGYADGVRVWEVREEDGTGLGLFVGDYYAREHKRGGAWMNSFVEQSHLLGEQPVVLNNLNVTRPPAGEPALLTWDEVITAFHEFGHALHGLFSDVRYPTLSGTSVPRDFVEYPSQVNEMWAWHPEVLARYARHHETGEPLDADLVERLRASQQYGEGFATTEYLGAALLDQAWHQLAVGDVPAEPDDVVTFEDAALERLGVAVPLVPPRYRSTYFNHTFGGGYDAGYYSYIWSEVLDADTVEWFREGEHGGLTRERGQRFREALLSRGHAGDPLGFYRELRGRDADITPLLVRRGLTG</sequence>
<evidence type="ECO:0000256" key="2">
    <source>
        <dbReference type="ARBA" id="ARBA00006040"/>
    </source>
</evidence>
<keyword evidence="9 15" id="KW-0482">Metalloprotease</keyword>
<dbReference type="CDD" id="cd06456">
    <property type="entry name" value="M3A_DCP"/>
    <property type="match status" value="1"/>
</dbReference>
<dbReference type="PANTHER" id="PTHR43660:SF1">
    <property type="entry name" value="DIPEPTIDYL CARBOXYPEPTIDASE"/>
    <property type="match status" value="1"/>
</dbReference>
<evidence type="ECO:0000256" key="14">
    <source>
        <dbReference type="ARBA" id="ARBA00075608"/>
    </source>
</evidence>
<proteinExistence type="inferred from homology"/>
<evidence type="ECO:0000313" key="18">
    <source>
        <dbReference type="Proteomes" id="UP000007962"/>
    </source>
</evidence>
<evidence type="ECO:0000256" key="5">
    <source>
        <dbReference type="ARBA" id="ARBA00022670"/>
    </source>
</evidence>
<keyword evidence="8 15" id="KW-0862">Zinc</keyword>
<dbReference type="HOGENOM" id="CLU_001805_4_0_11"/>
<evidence type="ECO:0000256" key="11">
    <source>
        <dbReference type="ARBA" id="ARBA00054529"/>
    </source>
</evidence>
<evidence type="ECO:0000256" key="9">
    <source>
        <dbReference type="ARBA" id="ARBA00023049"/>
    </source>
</evidence>
<dbReference type="GO" id="GO:0008241">
    <property type="term" value="F:peptidyl-dipeptidase activity"/>
    <property type="evidence" value="ECO:0007669"/>
    <property type="project" value="UniProtKB-EC"/>
</dbReference>
<keyword evidence="4 17" id="KW-0121">Carboxypeptidase</keyword>
<evidence type="ECO:0000259" key="16">
    <source>
        <dbReference type="Pfam" id="PF01432"/>
    </source>
</evidence>
<evidence type="ECO:0000256" key="1">
    <source>
        <dbReference type="ARBA" id="ARBA00004496"/>
    </source>
</evidence>
<reference evidence="17 18" key="1">
    <citation type="journal article" date="2009" name="Stand. Genomic Sci.">
        <title>Complete genome sequence of Beutenbergia cavernae type strain (HKI 0122).</title>
        <authorList>
            <person name="Land M."/>
            <person name="Pukall R."/>
            <person name="Abt B."/>
            <person name="Goker M."/>
            <person name="Rohde M."/>
            <person name="Glavina Del Rio T."/>
            <person name="Tice H."/>
            <person name="Copeland A."/>
            <person name="Cheng J.F."/>
            <person name="Lucas S."/>
            <person name="Chen F."/>
            <person name="Nolan M."/>
            <person name="Bruce D."/>
            <person name="Goodwin L."/>
            <person name="Pitluck S."/>
            <person name="Ivanova N."/>
            <person name="Mavromatis K."/>
            <person name="Ovchinnikova G."/>
            <person name="Pati A."/>
            <person name="Chen A."/>
            <person name="Palaniappan K."/>
            <person name="Hauser L."/>
            <person name="Chang Y.J."/>
            <person name="Jefferies C.C."/>
            <person name="Saunders E."/>
            <person name="Brettin T."/>
            <person name="Detter J.C."/>
            <person name="Han C."/>
            <person name="Chain P."/>
            <person name="Bristow J."/>
            <person name="Eisen J.A."/>
            <person name="Markowitz V."/>
            <person name="Hugenholtz P."/>
            <person name="Kyrpides N.C."/>
            <person name="Klenk H.P."/>
            <person name="Lapidus A."/>
        </authorList>
    </citation>
    <scope>NUCLEOTIDE SEQUENCE [LARGE SCALE GENOMIC DNA]</scope>
    <source>
        <strain evidence="18">ATCC BAA-8 / DSM 12333 / NBRC 16432</strain>
    </source>
</reference>
<dbReference type="eggNOG" id="COG0339">
    <property type="taxonomic scope" value="Bacteria"/>
</dbReference>
<dbReference type="InterPro" id="IPR045090">
    <property type="entry name" value="Pept_M3A_M3B"/>
</dbReference>
<dbReference type="EC" id="3.4.15.5" evidence="12"/>
<comment type="catalytic activity">
    <reaction evidence="10">
        <text>Hydrolysis of unblocked, C-terminal dipeptides from oligopeptides, with broad specificity. Does not hydrolyze bonds in which P1' is Pro, or both P1 and P1' are Gly.</text>
        <dbReference type="EC" id="3.4.15.5"/>
    </reaction>
</comment>
<accession>C5BVB8</accession>
<keyword evidence="18" id="KW-1185">Reference proteome</keyword>
<keyword evidence="7 15" id="KW-0378">Hydrolase</keyword>
<evidence type="ECO:0000256" key="3">
    <source>
        <dbReference type="ARBA" id="ARBA00022490"/>
    </source>
</evidence>
<dbReference type="Gene3D" id="1.10.1370.40">
    <property type="match status" value="1"/>
</dbReference>
<dbReference type="GO" id="GO:0006508">
    <property type="term" value="P:proteolysis"/>
    <property type="evidence" value="ECO:0007669"/>
    <property type="project" value="UniProtKB-KW"/>
</dbReference>
<evidence type="ECO:0000256" key="13">
    <source>
        <dbReference type="ARBA" id="ARBA00070755"/>
    </source>
</evidence>
<keyword evidence="5 15" id="KW-0645">Protease</keyword>
<dbReference type="SUPFAM" id="SSF55486">
    <property type="entry name" value="Metalloproteases ('zincins'), catalytic domain"/>
    <property type="match status" value="1"/>
</dbReference>
<evidence type="ECO:0000256" key="7">
    <source>
        <dbReference type="ARBA" id="ARBA00022801"/>
    </source>
</evidence>
<dbReference type="InterPro" id="IPR001567">
    <property type="entry name" value="Pept_M3A_M3B_dom"/>
</dbReference>
<organism evidence="17 18">
    <name type="scientific">Beutenbergia cavernae (strain ATCC BAA-8 / DSM 12333 / CCUG 43141 / JCM 11478 / NBRC 16432 / NCIMB 13614 / HKI 0122)</name>
    <dbReference type="NCBI Taxonomy" id="471853"/>
    <lineage>
        <taxon>Bacteria</taxon>
        <taxon>Bacillati</taxon>
        <taxon>Actinomycetota</taxon>
        <taxon>Actinomycetes</taxon>
        <taxon>Micrococcales</taxon>
        <taxon>Beutenbergiaceae</taxon>
        <taxon>Beutenbergia</taxon>
    </lineage>
</organism>
<evidence type="ECO:0000256" key="8">
    <source>
        <dbReference type="ARBA" id="ARBA00022833"/>
    </source>
</evidence>
<dbReference type="FunFam" id="3.40.390.10:FF:000009">
    <property type="entry name" value="Oligopeptidase A"/>
    <property type="match status" value="1"/>
</dbReference>
<dbReference type="RefSeq" id="WP_015882745.1">
    <property type="nucleotide sequence ID" value="NC_012669.1"/>
</dbReference>
<comment type="subcellular location">
    <subcellularLocation>
        <location evidence="1">Cytoplasm</location>
    </subcellularLocation>
</comment>
<comment type="similarity">
    <text evidence="2 15">Belongs to the peptidase M3 family.</text>
</comment>
<keyword evidence="6 15" id="KW-0479">Metal-binding</keyword>
<dbReference type="OrthoDB" id="9773538at2"/>
<evidence type="ECO:0000256" key="12">
    <source>
        <dbReference type="ARBA" id="ARBA00066668"/>
    </source>
</evidence>
<dbReference type="PANTHER" id="PTHR43660">
    <property type="entry name" value="DIPEPTIDYL CARBOXYPEPTIDASE"/>
    <property type="match status" value="1"/>
</dbReference>
<dbReference type="GO" id="GO:0004180">
    <property type="term" value="F:carboxypeptidase activity"/>
    <property type="evidence" value="ECO:0007669"/>
    <property type="project" value="UniProtKB-KW"/>
</dbReference>
<dbReference type="InterPro" id="IPR034005">
    <property type="entry name" value="M3A_DCP"/>
</dbReference>
<dbReference type="KEGG" id="bcv:Bcav_2254"/>
<evidence type="ECO:0000256" key="4">
    <source>
        <dbReference type="ARBA" id="ARBA00022645"/>
    </source>
</evidence>
<dbReference type="Gene3D" id="3.40.390.10">
    <property type="entry name" value="Collagenase (Catalytic Domain)"/>
    <property type="match status" value="1"/>
</dbReference>
<dbReference type="Proteomes" id="UP000007962">
    <property type="component" value="Chromosome"/>
</dbReference>
<dbReference type="AlphaFoldDB" id="C5BVB8"/>
<keyword evidence="3" id="KW-0963">Cytoplasm</keyword>
<dbReference type="STRING" id="471853.Bcav_2254"/>
<dbReference type="Pfam" id="PF01432">
    <property type="entry name" value="Peptidase_M3"/>
    <property type="match status" value="1"/>
</dbReference>